<keyword evidence="2" id="KW-0274">FAD</keyword>
<dbReference type="Proteomes" id="UP000279275">
    <property type="component" value="Unassembled WGS sequence"/>
</dbReference>
<name>A0A3M2KWC6_9NOCA</name>
<accession>A0A3M2KWC6</accession>
<dbReference type="GO" id="GO:0071949">
    <property type="term" value="F:FAD binding"/>
    <property type="evidence" value="ECO:0007669"/>
    <property type="project" value="InterPro"/>
</dbReference>
<dbReference type="PANTHER" id="PTHR47178:SF5">
    <property type="entry name" value="FAD-BINDING DOMAIN-CONTAINING PROTEIN"/>
    <property type="match status" value="1"/>
</dbReference>
<dbReference type="AlphaFoldDB" id="A0A3M2KWC6"/>
<proteinExistence type="predicted"/>
<dbReference type="PANTHER" id="PTHR47178">
    <property type="entry name" value="MONOOXYGENASE, FAD-BINDING"/>
    <property type="match status" value="1"/>
</dbReference>
<comment type="caution">
    <text evidence="6">The sequence shown here is derived from an EMBL/GenBank/DDBJ whole genome shotgun (WGS) entry which is preliminary data.</text>
</comment>
<evidence type="ECO:0000313" key="7">
    <source>
        <dbReference type="Proteomes" id="UP000279275"/>
    </source>
</evidence>
<feature type="domain" description="FAD-binding" evidence="5">
    <location>
        <begin position="315"/>
        <end position="376"/>
    </location>
</feature>
<keyword evidence="3" id="KW-0560">Oxidoreductase</keyword>
<keyword evidence="7" id="KW-1185">Reference proteome</keyword>
<dbReference type="InterPro" id="IPR036188">
    <property type="entry name" value="FAD/NAD-bd_sf"/>
</dbReference>
<dbReference type="InterPro" id="IPR002938">
    <property type="entry name" value="FAD-bd"/>
</dbReference>
<protein>
    <submittedName>
        <fullName evidence="6">FAD-dependent monooxygenase</fullName>
    </submittedName>
</protein>
<dbReference type="SUPFAM" id="SSF51905">
    <property type="entry name" value="FAD/NAD(P)-binding domain"/>
    <property type="match status" value="1"/>
</dbReference>
<dbReference type="Pfam" id="PF01494">
    <property type="entry name" value="FAD_binding_3"/>
    <property type="match status" value="1"/>
</dbReference>
<gene>
    <name evidence="6" type="ORF">EBN03_29505</name>
</gene>
<dbReference type="PRINTS" id="PR00420">
    <property type="entry name" value="RNGMNOXGNASE"/>
</dbReference>
<organism evidence="6 7">
    <name type="scientific">Nocardia stercoris</name>
    <dbReference type="NCBI Taxonomy" id="2483361"/>
    <lineage>
        <taxon>Bacteria</taxon>
        <taxon>Bacillati</taxon>
        <taxon>Actinomycetota</taxon>
        <taxon>Actinomycetes</taxon>
        <taxon>Mycobacteriales</taxon>
        <taxon>Nocardiaceae</taxon>
        <taxon>Nocardia</taxon>
    </lineage>
</organism>
<evidence type="ECO:0000256" key="2">
    <source>
        <dbReference type="ARBA" id="ARBA00022827"/>
    </source>
</evidence>
<keyword evidence="4 6" id="KW-0503">Monooxygenase</keyword>
<sequence length="443" mass="48534">MRVMIIGGGTGGMCLAHGLKRAGVEVAVYERYGSRSDGLYGYRVGIDPTGNRALKQCLPPELFDTFVATCARGPRHFNVLTQSMHATASIPLRDDSDEVNSERSVSRSTLRQVLFTGMEDVVRFGKEFTHYEQHEDGTVTAYFADGTTDTGDVLIAADGTRSKVREQYLPHAQIKDAGITSIATKTALTPEIRALLTDEMLNGINLIFATKGLIGMLHVMEFKWDADGNPKNPADAALLDSWNGLQFDNTRDYVNLSVWSSHDHFPEGTVDQRGTELIATALEVTRNWHPNLRRIFELSDPEAAFPLRISTSVPVEPWKTTNITLLGDAIHTMTPGQGVGANTALRDAALLCRELVAAAHGEKSLLSALADYEAEMIPYGFARVADSLDNNGTSGDDPLYKPGTGRLALFAARTYFSLTSKIPALRRKFLEDLYTYRGAEDPA</sequence>
<dbReference type="GO" id="GO:0004497">
    <property type="term" value="F:monooxygenase activity"/>
    <property type="evidence" value="ECO:0007669"/>
    <property type="project" value="UniProtKB-KW"/>
</dbReference>
<dbReference type="Gene3D" id="3.50.50.60">
    <property type="entry name" value="FAD/NAD(P)-binding domain"/>
    <property type="match status" value="1"/>
</dbReference>
<evidence type="ECO:0000256" key="1">
    <source>
        <dbReference type="ARBA" id="ARBA00022630"/>
    </source>
</evidence>
<evidence type="ECO:0000313" key="6">
    <source>
        <dbReference type="EMBL" id="RMI28553.1"/>
    </source>
</evidence>
<dbReference type="OrthoDB" id="3322136at2"/>
<evidence type="ECO:0000259" key="5">
    <source>
        <dbReference type="Pfam" id="PF01494"/>
    </source>
</evidence>
<evidence type="ECO:0000256" key="4">
    <source>
        <dbReference type="ARBA" id="ARBA00023033"/>
    </source>
</evidence>
<dbReference type="EMBL" id="RFFH01000020">
    <property type="protein sequence ID" value="RMI28553.1"/>
    <property type="molecule type" value="Genomic_DNA"/>
</dbReference>
<keyword evidence="1" id="KW-0285">Flavoprotein</keyword>
<evidence type="ECO:0000256" key="3">
    <source>
        <dbReference type="ARBA" id="ARBA00023002"/>
    </source>
</evidence>
<reference evidence="6 7" key="1">
    <citation type="submission" date="2018-10" db="EMBL/GenBank/DDBJ databases">
        <title>Isolation from cow dung.</title>
        <authorList>
            <person name="Ling L."/>
        </authorList>
    </citation>
    <scope>NUCLEOTIDE SEQUENCE [LARGE SCALE GENOMIC DNA]</scope>
    <source>
        <strain evidence="6 7">NEAU-LL90</strain>
    </source>
</reference>